<reference evidence="1 2" key="1">
    <citation type="journal article" date="2021" name="Elife">
        <title>Chloroplast acquisition without the gene transfer in kleptoplastic sea slugs, Plakobranchus ocellatus.</title>
        <authorList>
            <person name="Maeda T."/>
            <person name="Takahashi S."/>
            <person name="Yoshida T."/>
            <person name="Shimamura S."/>
            <person name="Takaki Y."/>
            <person name="Nagai Y."/>
            <person name="Toyoda A."/>
            <person name="Suzuki Y."/>
            <person name="Arimoto A."/>
            <person name="Ishii H."/>
            <person name="Satoh N."/>
            <person name="Nishiyama T."/>
            <person name="Hasebe M."/>
            <person name="Maruyama T."/>
            <person name="Minagawa J."/>
            <person name="Obokata J."/>
            <person name="Shigenobu S."/>
        </authorList>
    </citation>
    <scope>NUCLEOTIDE SEQUENCE [LARGE SCALE GENOMIC DNA]</scope>
</reference>
<evidence type="ECO:0000313" key="1">
    <source>
        <dbReference type="EMBL" id="GFO38977.1"/>
    </source>
</evidence>
<dbReference type="Proteomes" id="UP000735302">
    <property type="component" value="Unassembled WGS sequence"/>
</dbReference>
<comment type="caution">
    <text evidence="1">The sequence shown here is derived from an EMBL/GenBank/DDBJ whole genome shotgun (WGS) entry which is preliminary data.</text>
</comment>
<protein>
    <submittedName>
        <fullName evidence="1">Uncharacterized protein</fullName>
    </submittedName>
</protein>
<dbReference type="EMBL" id="BLXT01007365">
    <property type="protein sequence ID" value="GFO38977.1"/>
    <property type="molecule type" value="Genomic_DNA"/>
</dbReference>
<accession>A0AAV4D486</accession>
<name>A0AAV4D486_9GAST</name>
<keyword evidence="2" id="KW-1185">Reference proteome</keyword>
<evidence type="ECO:0000313" key="2">
    <source>
        <dbReference type="Proteomes" id="UP000735302"/>
    </source>
</evidence>
<gene>
    <name evidence="1" type="ORF">PoB_006548200</name>
</gene>
<dbReference type="AlphaFoldDB" id="A0AAV4D486"/>
<organism evidence="1 2">
    <name type="scientific">Plakobranchus ocellatus</name>
    <dbReference type="NCBI Taxonomy" id="259542"/>
    <lineage>
        <taxon>Eukaryota</taxon>
        <taxon>Metazoa</taxon>
        <taxon>Spiralia</taxon>
        <taxon>Lophotrochozoa</taxon>
        <taxon>Mollusca</taxon>
        <taxon>Gastropoda</taxon>
        <taxon>Heterobranchia</taxon>
        <taxon>Euthyneura</taxon>
        <taxon>Panpulmonata</taxon>
        <taxon>Sacoglossa</taxon>
        <taxon>Placobranchoidea</taxon>
        <taxon>Plakobranchidae</taxon>
        <taxon>Plakobranchus</taxon>
    </lineage>
</organism>
<sequence>MVSELAPIICRDFSVVCSCLAPTCALDKGLEVWDHLVVSGYFALTTSTSSLSRSVDHRKQPLSSTSRHHATPGHYQMSLHAMTSRAWQLKFHAYDLLAWMGSHQIFSTMWR</sequence>
<proteinExistence type="predicted"/>